<sequence>MSEQGQQMRPGGQSQGANLRAVHGSRGGVMGSGKNAAKPKVQPLALSRAYFTAPAATTATSTAATTAVGMVNAGIARSAKPTAVNLQAQDKTKLNASSPLLETTTTTAAAVAATARFRPSQMILDLRASAQNSSSAAGWMLKHLSAQNMNTGIVSERKNANAAAPSVSVSTLSSAQPQKSSLANTSQIHGGMRRPSTIPFGRTSVSVQGSAASSSRWISGVLVKDAGCQTVEQFNASEYQSVDWNCITSASHPPSLNSESGEDEEYDGSIEAELRSLQLRKHFIGVVGGVNGNSKKINNNRPVYTTPAATVAAELKFLTPISNAASSSSVLGSPTPPARCKAPDADQLLSGKFSEFSNAFNNIECEDDGDKEEKQEYSFKEALNKSQSTLINKHIPPAWFIAAPPSYIIRPTAHRAGLSSKSTSGSESSLTVVADIPLSTGAGKSKQQQQQHVISSKKQTDSSSCSIVSGASSTAAIGYTHSRVNLLDRGKQPIAACHYPSTPISEQYSSTWSEDDSSSSIASSSLQTLMSSIGSPDSSKVVDLCFEGRSKGAFSRIGGFSSSSGGIGGGIGGVGKSGMRVGGVVITSGNTRF</sequence>
<dbReference type="AlphaFoldDB" id="A0AAD5XH90"/>
<keyword evidence="3" id="KW-1185">Reference proteome</keyword>
<evidence type="ECO:0000313" key="2">
    <source>
        <dbReference type="EMBL" id="KAJ3140898.1"/>
    </source>
</evidence>
<comment type="caution">
    <text evidence="2">The sequence shown here is derived from an EMBL/GenBank/DDBJ whole genome shotgun (WGS) entry which is preliminary data.</text>
</comment>
<evidence type="ECO:0000313" key="3">
    <source>
        <dbReference type="Proteomes" id="UP001211907"/>
    </source>
</evidence>
<accession>A0AAD5XH90</accession>
<feature type="compositionally biased region" description="Polar residues" evidence="1">
    <location>
        <begin position="167"/>
        <end position="188"/>
    </location>
</feature>
<proteinExistence type="predicted"/>
<reference evidence="2" key="1">
    <citation type="submission" date="2020-05" db="EMBL/GenBank/DDBJ databases">
        <title>Phylogenomic resolution of chytrid fungi.</title>
        <authorList>
            <person name="Stajich J.E."/>
            <person name="Amses K."/>
            <person name="Simmons R."/>
            <person name="Seto K."/>
            <person name="Myers J."/>
            <person name="Bonds A."/>
            <person name="Quandt C.A."/>
            <person name="Barry K."/>
            <person name="Liu P."/>
            <person name="Grigoriev I."/>
            <person name="Longcore J.E."/>
            <person name="James T.Y."/>
        </authorList>
    </citation>
    <scope>NUCLEOTIDE SEQUENCE</scope>
    <source>
        <strain evidence="2">JEL0513</strain>
    </source>
</reference>
<name>A0AAD5XH90_9FUNG</name>
<dbReference type="EMBL" id="JADGJH010000041">
    <property type="protein sequence ID" value="KAJ3140898.1"/>
    <property type="molecule type" value="Genomic_DNA"/>
</dbReference>
<dbReference type="Proteomes" id="UP001211907">
    <property type="component" value="Unassembled WGS sequence"/>
</dbReference>
<feature type="region of interest" description="Disordered" evidence="1">
    <location>
        <begin position="441"/>
        <end position="464"/>
    </location>
</feature>
<protein>
    <submittedName>
        <fullName evidence="2">Uncharacterized protein</fullName>
    </submittedName>
</protein>
<gene>
    <name evidence="2" type="ORF">HK100_008437</name>
</gene>
<organism evidence="2 3">
    <name type="scientific">Physocladia obscura</name>
    <dbReference type="NCBI Taxonomy" id="109957"/>
    <lineage>
        <taxon>Eukaryota</taxon>
        <taxon>Fungi</taxon>
        <taxon>Fungi incertae sedis</taxon>
        <taxon>Chytridiomycota</taxon>
        <taxon>Chytridiomycota incertae sedis</taxon>
        <taxon>Chytridiomycetes</taxon>
        <taxon>Chytridiales</taxon>
        <taxon>Chytriomycetaceae</taxon>
        <taxon>Physocladia</taxon>
    </lineage>
</organism>
<feature type="region of interest" description="Disordered" evidence="1">
    <location>
        <begin position="1"/>
        <end position="36"/>
    </location>
</feature>
<feature type="region of interest" description="Disordered" evidence="1">
    <location>
        <begin position="165"/>
        <end position="203"/>
    </location>
</feature>
<feature type="compositionally biased region" description="Polar residues" evidence="1">
    <location>
        <begin position="445"/>
        <end position="454"/>
    </location>
</feature>
<evidence type="ECO:0000256" key="1">
    <source>
        <dbReference type="SAM" id="MobiDB-lite"/>
    </source>
</evidence>